<feature type="non-terminal residue" evidence="1">
    <location>
        <position position="84"/>
    </location>
</feature>
<reference evidence="1 2" key="1">
    <citation type="submission" date="2020-02" db="EMBL/GenBank/DDBJ databases">
        <authorList>
            <person name="Ferguson B K."/>
        </authorList>
    </citation>
    <scope>NUCLEOTIDE SEQUENCE [LARGE SCALE GENOMIC DNA]</scope>
</reference>
<keyword evidence="2" id="KW-1185">Reference proteome</keyword>
<proteinExistence type="predicted"/>
<protein>
    <submittedName>
        <fullName evidence="1">Uncharacterized protein</fullName>
    </submittedName>
</protein>
<name>A0A6H5FVS1_9HEMI</name>
<gene>
    <name evidence="1" type="ORF">NTEN_LOCUS1021</name>
</gene>
<accession>A0A6H5FVS1</accession>
<evidence type="ECO:0000313" key="1">
    <source>
        <dbReference type="EMBL" id="CAA9994205.1"/>
    </source>
</evidence>
<dbReference type="EMBL" id="CADCXU010001806">
    <property type="protein sequence ID" value="CAA9994205.1"/>
    <property type="molecule type" value="Genomic_DNA"/>
</dbReference>
<sequence>MDGGCRDSSWHGGTVPINFQSISIGIAAVMIIFTDEFSDFVSGYVPLLTSQILRMLLNGQQRILMGSESVGIDRSGSVQMVDNN</sequence>
<dbReference type="AlphaFoldDB" id="A0A6H5FVS1"/>
<organism evidence="1 2">
    <name type="scientific">Nesidiocoris tenuis</name>
    <dbReference type="NCBI Taxonomy" id="355587"/>
    <lineage>
        <taxon>Eukaryota</taxon>
        <taxon>Metazoa</taxon>
        <taxon>Ecdysozoa</taxon>
        <taxon>Arthropoda</taxon>
        <taxon>Hexapoda</taxon>
        <taxon>Insecta</taxon>
        <taxon>Pterygota</taxon>
        <taxon>Neoptera</taxon>
        <taxon>Paraneoptera</taxon>
        <taxon>Hemiptera</taxon>
        <taxon>Heteroptera</taxon>
        <taxon>Panheteroptera</taxon>
        <taxon>Cimicomorpha</taxon>
        <taxon>Miridae</taxon>
        <taxon>Dicyphina</taxon>
        <taxon>Nesidiocoris</taxon>
    </lineage>
</organism>
<dbReference type="Proteomes" id="UP000479000">
    <property type="component" value="Unassembled WGS sequence"/>
</dbReference>
<evidence type="ECO:0000313" key="2">
    <source>
        <dbReference type="Proteomes" id="UP000479000"/>
    </source>
</evidence>